<accession>A0A1Y1ZJR2</accession>
<gene>
    <name evidence="1" type="ORF">BCR34DRAFT_354276</name>
</gene>
<name>A0A1Y1ZJR2_9PLEO</name>
<organism evidence="1 2">
    <name type="scientific">Clohesyomyces aquaticus</name>
    <dbReference type="NCBI Taxonomy" id="1231657"/>
    <lineage>
        <taxon>Eukaryota</taxon>
        <taxon>Fungi</taxon>
        <taxon>Dikarya</taxon>
        <taxon>Ascomycota</taxon>
        <taxon>Pezizomycotina</taxon>
        <taxon>Dothideomycetes</taxon>
        <taxon>Pleosporomycetidae</taxon>
        <taxon>Pleosporales</taxon>
        <taxon>Lindgomycetaceae</taxon>
        <taxon>Clohesyomyces</taxon>
    </lineage>
</organism>
<comment type="caution">
    <text evidence="1">The sequence shown here is derived from an EMBL/GenBank/DDBJ whole genome shotgun (WGS) entry which is preliminary data.</text>
</comment>
<dbReference type="Proteomes" id="UP000193144">
    <property type="component" value="Unassembled WGS sequence"/>
</dbReference>
<evidence type="ECO:0000313" key="2">
    <source>
        <dbReference type="Proteomes" id="UP000193144"/>
    </source>
</evidence>
<protein>
    <submittedName>
        <fullName evidence="1">Uncharacterized protein</fullName>
    </submittedName>
</protein>
<dbReference type="AlphaFoldDB" id="A0A1Y1ZJR2"/>
<proteinExistence type="predicted"/>
<dbReference type="EMBL" id="MCFA01000075">
    <property type="protein sequence ID" value="ORY10267.1"/>
    <property type="molecule type" value="Genomic_DNA"/>
</dbReference>
<reference evidence="1 2" key="1">
    <citation type="submission" date="2016-07" db="EMBL/GenBank/DDBJ databases">
        <title>Pervasive Adenine N6-methylation of Active Genes in Fungi.</title>
        <authorList>
            <consortium name="DOE Joint Genome Institute"/>
            <person name="Mondo S.J."/>
            <person name="Dannebaum R.O."/>
            <person name="Kuo R.C."/>
            <person name="Labutti K."/>
            <person name="Haridas S."/>
            <person name="Kuo A."/>
            <person name="Salamov A."/>
            <person name="Ahrendt S.R."/>
            <person name="Lipzen A."/>
            <person name="Sullivan W."/>
            <person name="Andreopoulos W.B."/>
            <person name="Clum A."/>
            <person name="Lindquist E."/>
            <person name="Daum C."/>
            <person name="Ramamoorthy G.K."/>
            <person name="Gryganskyi A."/>
            <person name="Culley D."/>
            <person name="Magnuson J.K."/>
            <person name="James T.Y."/>
            <person name="O'Malley M.A."/>
            <person name="Stajich J.E."/>
            <person name="Spatafora J.W."/>
            <person name="Visel A."/>
            <person name="Grigoriev I.V."/>
        </authorList>
    </citation>
    <scope>NUCLEOTIDE SEQUENCE [LARGE SCALE GENOMIC DNA]</scope>
    <source>
        <strain evidence="1 2">CBS 115471</strain>
    </source>
</reference>
<evidence type="ECO:0000313" key="1">
    <source>
        <dbReference type="EMBL" id="ORY10267.1"/>
    </source>
</evidence>
<keyword evidence="2" id="KW-1185">Reference proteome</keyword>
<sequence length="137" mass="14905">MLVCPKCIHRSSLKSRSSNVAPFRIFSTANSNFFTNPFLSHSNLISTPNLANGSNTPNFNARFGSCISAGVTLSSQTIISVLNCAAPFAKISASVRARALTSSTHFSSEIDRHFVVLWLSKLRTRICASRAERARLA</sequence>